<sequence>MCFHKRLLFACSHYAWLTTPESIVPCEVEKRFTRGCVAGYNGNPDGDANDSENETMSELCGDTSSLPQPTPAASGPEEGCNQMWSHGFFTTRVGEDCQSCVRKSRRRQSKISEAREVIRALKTNLEKMTSGELFYCPDENDDSNDLEGGGDERREDWGLTVRSQNSDSTRTSAGIGLESSFTSSPRRSSKTDTVDTSVSLDYRSEKDLGLVEECLVDESESKNERMEEVSFVFDPRQCKLLFSPAVTAVEV</sequence>
<feature type="signal peptide" evidence="2">
    <location>
        <begin position="1"/>
        <end position="17"/>
    </location>
</feature>
<feature type="chain" id="PRO_5042812658" evidence="2">
    <location>
        <begin position="18"/>
        <end position="251"/>
    </location>
</feature>
<evidence type="ECO:0000313" key="3">
    <source>
        <dbReference type="EMBL" id="KAK4195785.1"/>
    </source>
</evidence>
<reference evidence="3" key="2">
    <citation type="submission" date="2023-05" db="EMBL/GenBank/DDBJ databases">
        <authorList>
            <consortium name="Lawrence Berkeley National Laboratory"/>
            <person name="Steindorff A."/>
            <person name="Hensen N."/>
            <person name="Bonometti L."/>
            <person name="Westerberg I."/>
            <person name="Brannstrom I.O."/>
            <person name="Guillou S."/>
            <person name="Cros-Aarteil S."/>
            <person name="Calhoun S."/>
            <person name="Haridas S."/>
            <person name="Kuo A."/>
            <person name="Mondo S."/>
            <person name="Pangilinan J."/>
            <person name="Riley R."/>
            <person name="Labutti K."/>
            <person name="Andreopoulos B."/>
            <person name="Lipzen A."/>
            <person name="Chen C."/>
            <person name="Yanf M."/>
            <person name="Daum C."/>
            <person name="Ng V."/>
            <person name="Clum A."/>
            <person name="Ohm R."/>
            <person name="Martin F."/>
            <person name="Silar P."/>
            <person name="Natvig D."/>
            <person name="Lalanne C."/>
            <person name="Gautier V."/>
            <person name="Ament-Velasquez S.L."/>
            <person name="Kruys A."/>
            <person name="Hutchinson M.I."/>
            <person name="Powell A.J."/>
            <person name="Barry K."/>
            <person name="Miller A.N."/>
            <person name="Grigoriev I.V."/>
            <person name="Debuchy R."/>
            <person name="Gladieux P."/>
            <person name="Thoren M.H."/>
            <person name="Johannesson H."/>
        </authorList>
    </citation>
    <scope>NUCLEOTIDE SEQUENCE</scope>
    <source>
        <strain evidence="3">CBS 315.58</strain>
    </source>
</reference>
<accession>A0AAN6XAE1</accession>
<keyword evidence="2" id="KW-0732">Signal</keyword>
<evidence type="ECO:0000313" key="4">
    <source>
        <dbReference type="Proteomes" id="UP001303160"/>
    </source>
</evidence>
<organism evidence="3 4">
    <name type="scientific">Triangularia verruculosa</name>
    <dbReference type="NCBI Taxonomy" id="2587418"/>
    <lineage>
        <taxon>Eukaryota</taxon>
        <taxon>Fungi</taxon>
        <taxon>Dikarya</taxon>
        <taxon>Ascomycota</taxon>
        <taxon>Pezizomycotina</taxon>
        <taxon>Sordariomycetes</taxon>
        <taxon>Sordariomycetidae</taxon>
        <taxon>Sordariales</taxon>
        <taxon>Podosporaceae</taxon>
        <taxon>Triangularia</taxon>
    </lineage>
</organism>
<feature type="compositionally biased region" description="Acidic residues" evidence="1">
    <location>
        <begin position="138"/>
        <end position="149"/>
    </location>
</feature>
<evidence type="ECO:0000256" key="1">
    <source>
        <dbReference type="SAM" id="MobiDB-lite"/>
    </source>
</evidence>
<dbReference type="Proteomes" id="UP001303160">
    <property type="component" value="Unassembled WGS sequence"/>
</dbReference>
<evidence type="ECO:0000256" key="2">
    <source>
        <dbReference type="SAM" id="SignalP"/>
    </source>
</evidence>
<reference evidence="3" key="1">
    <citation type="journal article" date="2023" name="Mol. Phylogenet. Evol.">
        <title>Genome-scale phylogeny and comparative genomics of the fungal order Sordariales.</title>
        <authorList>
            <person name="Hensen N."/>
            <person name="Bonometti L."/>
            <person name="Westerberg I."/>
            <person name="Brannstrom I.O."/>
            <person name="Guillou S."/>
            <person name="Cros-Aarteil S."/>
            <person name="Calhoun S."/>
            <person name="Haridas S."/>
            <person name="Kuo A."/>
            <person name="Mondo S."/>
            <person name="Pangilinan J."/>
            <person name="Riley R."/>
            <person name="LaButti K."/>
            <person name="Andreopoulos B."/>
            <person name="Lipzen A."/>
            <person name="Chen C."/>
            <person name="Yan M."/>
            <person name="Daum C."/>
            <person name="Ng V."/>
            <person name="Clum A."/>
            <person name="Steindorff A."/>
            <person name="Ohm R.A."/>
            <person name="Martin F."/>
            <person name="Silar P."/>
            <person name="Natvig D.O."/>
            <person name="Lalanne C."/>
            <person name="Gautier V."/>
            <person name="Ament-Velasquez S.L."/>
            <person name="Kruys A."/>
            <person name="Hutchinson M.I."/>
            <person name="Powell A.J."/>
            <person name="Barry K."/>
            <person name="Miller A.N."/>
            <person name="Grigoriev I.V."/>
            <person name="Debuchy R."/>
            <person name="Gladieux P."/>
            <person name="Hiltunen Thoren M."/>
            <person name="Johannesson H."/>
        </authorList>
    </citation>
    <scope>NUCLEOTIDE SEQUENCE</scope>
    <source>
        <strain evidence="3">CBS 315.58</strain>
    </source>
</reference>
<proteinExistence type="predicted"/>
<dbReference type="AlphaFoldDB" id="A0AAN6XAE1"/>
<protein>
    <submittedName>
        <fullName evidence="3">Uncharacterized protein</fullName>
    </submittedName>
</protein>
<feature type="region of interest" description="Disordered" evidence="1">
    <location>
        <begin position="133"/>
        <end position="195"/>
    </location>
</feature>
<feature type="region of interest" description="Disordered" evidence="1">
    <location>
        <begin position="43"/>
        <end position="78"/>
    </location>
</feature>
<feature type="compositionally biased region" description="Polar residues" evidence="1">
    <location>
        <begin position="161"/>
        <end position="172"/>
    </location>
</feature>
<keyword evidence="4" id="KW-1185">Reference proteome</keyword>
<name>A0AAN6XAE1_9PEZI</name>
<gene>
    <name evidence="3" type="ORF">QBC40DRAFT_343221</name>
</gene>
<comment type="caution">
    <text evidence="3">The sequence shown here is derived from an EMBL/GenBank/DDBJ whole genome shotgun (WGS) entry which is preliminary data.</text>
</comment>
<dbReference type="EMBL" id="MU864003">
    <property type="protein sequence ID" value="KAK4195785.1"/>
    <property type="molecule type" value="Genomic_DNA"/>
</dbReference>